<gene>
    <name evidence="2" type="ORF">I9W95_13290</name>
</gene>
<evidence type="ECO:0008006" key="4">
    <source>
        <dbReference type="Google" id="ProtNLM"/>
    </source>
</evidence>
<dbReference type="SUPFAM" id="SSF56935">
    <property type="entry name" value="Porins"/>
    <property type="match status" value="1"/>
</dbReference>
<keyword evidence="1" id="KW-0732">Signal</keyword>
<dbReference type="Proteomes" id="UP000714380">
    <property type="component" value="Unassembled WGS sequence"/>
</dbReference>
<organism evidence="2 3">
    <name type="scientific">Thalassolituus marinus</name>
    <dbReference type="NCBI Taxonomy" id="671053"/>
    <lineage>
        <taxon>Bacteria</taxon>
        <taxon>Pseudomonadati</taxon>
        <taxon>Pseudomonadota</taxon>
        <taxon>Gammaproteobacteria</taxon>
        <taxon>Oceanospirillales</taxon>
        <taxon>Oceanospirillaceae</taxon>
        <taxon>Thalassolituus</taxon>
    </lineage>
</organism>
<dbReference type="EMBL" id="JAEDAH010000088">
    <property type="protein sequence ID" value="MCA6064582.1"/>
    <property type="molecule type" value="Genomic_DNA"/>
</dbReference>
<comment type="caution">
    <text evidence="2">The sequence shown here is derived from an EMBL/GenBank/DDBJ whole genome shotgun (WGS) entry which is preliminary data.</text>
</comment>
<name>A0ABS7ZS29_9GAMM</name>
<sequence length="268" mass="30895">MRAVFLKAGCCVAVAGFFVFSHLANGLQLELAAGQDRWLYKEFSLIGSELDREQGWLPVLALATTHELLPEHSLELTFQRSAGPLQYRGSTQNGQTLATGTQETEFELSAVWQWQLLDHWSLDAGLSQWRWFRDIQATAITQALSERYDSYGPLLGLRYQRGLANVHVEVSAHYQYWTGANMRMDLRAQGYGYVDIPMPDGRAFKAVIQLTKPLSRQWDMGFEYQLSWRTFPWSDDVAASNGFRTIYLAEPESEDFRHGYRLLFRRHW</sequence>
<evidence type="ECO:0000256" key="1">
    <source>
        <dbReference type="SAM" id="SignalP"/>
    </source>
</evidence>
<dbReference type="RefSeq" id="WP_225675696.1">
    <property type="nucleotide sequence ID" value="NZ_JAEDAH010000088.1"/>
</dbReference>
<feature type="chain" id="PRO_5046072778" description="DUF2490 domain-containing protein" evidence="1">
    <location>
        <begin position="25"/>
        <end position="268"/>
    </location>
</feature>
<feature type="signal peptide" evidence="1">
    <location>
        <begin position="1"/>
        <end position="24"/>
    </location>
</feature>
<reference evidence="2 3" key="1">
    <citation type="submission" date="2020-12" db="EMBL/GenBank/DDBJ databases">
        <title>Novel Thalassolituus-related marine hydrocarbonoclastic bacteria mediated algae-derived hydrocarbons mineralization in twilight zone of the northern South China Sea.</title>
        <authorList>
            <person name="Dong C."/>
        </authorList>
    </citation>
    <scope>NUCLEOTIDE SEQUENCE [LARGE SCALE GENOMIC DNA]</scope>
    <source>
        <strain evidence="2 3">IMCC1826</strain>
    </source>
</reference>
<protein>
    <recommendedName>
        <fullName evidence="4">DUF2490 domain-containing protein</fullName>
    </recommendedName>
</protein>
<proteinExistence type="predicted"/>
<accession>A0ABS7ZS29</accession>
<evidence type="ECO:0000313" key="3">
    <source>
        <dbReference type="Proteomes" id="UP000714380"/>
    </source>
</evidence>
<evidence type="ECO:0000313" key="2">
    <source>
        <dbReference type="EMBL" id="MCA6064582.1"/>
    </source>
</evidence>
<keyword evidence="3" id="KW-1185">Reference proteome</keyword>